<dbReference type="PANTHER" id="PTHR31279">
    <property type="entry name" value="PROTEIN EXORDIUM-LIKE 5"/>
    <property type="match status" value="1"/>
</dbReference>
<evidence type="ECO:0000313" key="7">
    <source>
        <dbReference type="EMBL" id="KAH0452484.1"/>
    </source>
</evidence>
<evidence type="ECO:0000256" key="3">
    <source>
        <dbReference type="ARBA" id="ARBA00022525"/>
    </source>
</evidence>
<organism evidence="7 8">
    <name type="scientific">Dendrobium chrysotoxum</name>
    <name type="common">Orchid</name>
    <dbReference type="NCBI Taxonomy" id="161865"/>
    <lineage>
        <taxon>Eukaryota</taxon>
        <taxon>Viridiplantae</taxon>
        <taxon>Streptophyta</taxon>
        <taxon>Embryophyta</taxon>
        <taxon>Tracheophyta</taxon>
        <taxon>Spermatophyta</taxon>
        <taxon>Magnoliopsida</taxon>
        <taxon>Liliopsida</taxon>
        <taxon>Asparagales</taxon>
        <taxon>Orchidaceae</taxon>
        <taxon>Epidendroideae</taxon>
        <taxon>Malaxideae</taxon>
        <taxon>Dendrobiinae</taxon>
        <taxon>Dendrobium</taxon>
    </lineage>
</organism>
<keyword evidence="2" id="KW-0052">Apoplast</keyword>
<accession>A0AAV7G9H7</accession>
<dbReference type="Pfam" id="PF04674">
    <property type="entry name" value="Phi_1"/>
    <property type="match status" value="1"/>
</dbReference>
<dbReference type="Proteomes" id="UP000775213">
    <property type="component" value="Unassembled WGS sequence"/>
</dbReference>
<evidence type="ECO:0000256" key="2">
    <source>
        <dbReference type="ARBA" id="ARBA00022523"/>
    </source>
</evidence>
<feature type="chain" id="PRO_5043933406" evidence="6">
    <location>
        <begin position="26"/>
        <end position="350"/>
    </location>
</feature>
<feature type="signal peptide" evidence="6">
    <location>
        <begin position="1"/>
        <end position="25"/>
    </location>
</feature>
<keyword evidence="3" id="KW-0964">Secreted</keyword>
<comment type="caution">
    <text evidence="7">The sequence shown here is derived from an EMBL/GenBank/DDBJ whole genome shotgun (WGS) entry which is preliminary data.</text>
</comment>
<evidence type="ECO:0000256" key="1">
    <source>
        <dbReference type="ARBA" id="ARBA00004271"/>
    </source>
</evidence>
<comment type="similarity">
    <text evidence="5">Belongs to the EXORDIUM family.</text>
</comment>
<dbReference type="AlphaFoldDB" id="A0AAV7G9H7"/>
<dbReference type="PANTHER" id="PTHR31279:SF54">
    <property type="entry name" value="PROTEIN EXORDIUM-RELATED"/>
    <property type="match status" value="1"/>
</dbReference>
<dbReference type="EMBL" id="JAGFBR010000017">
    <property type="protein sequence ID" value="KAH0452484.1"/>
    <property type="molecule type" value="Genomic_DNA"/>
</dbReference>
<proteinExistence type="inferred from homology"/>
<keyword evidence="4 6" id="KW-0732">Signal</keyword>
<sequence length="350" mass="37074">MAFSKYSLFLCFVFMFYLLFGACLASRKLTAVEEKQPLTITYHKGALLSGPISVNLVWYGKFTASQRAILSDFVSSLSASGVVKPSVSSWWTMAEKYYTQSKLPPPRLTLGDQILDEDCSLGKSLKNSDIAALAARGRVRRALNVVLTADDVAVEGFCMSRCGAHGSSPRSKAGRFAYIWVGNSAVQCPGQCAWPFHQPVYGPQAPPLVAPNGDIGVDGMVMNLASMIAGAVTNPFGGGFFMGPKTAPLEAATACPGVYGKGAYPGYAGNLMVDGATSASYNANGVHGRKYLLPAIFDALTASCSTAMSTVERISSFKLSLAAHAIVSWPLHVSGDPINLPYPSSQQPNG</sequence>
<dbReference type="InterPro" id="IPR006766">
    <property type="entry name" value="EXORDIUM-like"/>
</dbReference>
<evidence type="ECO:0000256" key="4">
    <source>
        <dbReference type="ARBA" id="ARBA00022729"/>
    </source>
</evidence>
<dbReference type="GO" id="GO:0048046">
    <property type="term" value="C:apoplast"/>
    <property type="evidence" value="ECO:0007669"/>
    <property type="project" value="UniProtKB-SubCell"/>
</dbReference>
<evidence type="ECO:0000313" key="8">
    <source>
        <dbReference type="Proteomes" id="UP000775213"/>
    </source>
</evidence>
<gene>
    <name evidence="7" type="ORF">IEQ34_019783</name>
</gene>
<evidence type="ECO:0000256" key="5">
    <source>
        <dbReference type="ARBA" id="ARBA00023591"/>
    </source>
</evidence>
<comment type="subcellular location">
    <subcellularLocation>
        <location evidence="1">Secreted</location>
        <location evidence="1">Extracellular space</location>
        <location evidence="1">Apoplast</location>
    </subcellularLocation>
</comment>
<evidence type="ECO:0000256" key="6">
    <source>
        <dbReference type="SAM" id="SignalP"/>
    </source>
</evidence>
<reference evidence="7 8" key="1">
    <citation type="journal article" date="2021" name="Hortic Res">
        <title>Chromosome-scale assembly of the Dendrobium chrysotoxum genome enhances the understanding of orchid evolution.</title>
        <authorList>
            <person name="Zhang Y."/>
            <person name="Zhang G.Q."/>
            <person name="Zhang D."/>
            <person name="Liu X.D."/>
            <person name="Xu X.Y."/>
            <person name="Sun W.H."/>
            <person name="Yu X."/>
            <person name="Zhu X."/>
            <person name="Wang Z.W."/>
            <person name="Zhao X."/>
            <person name="Zhong W.Y."/>
            <person name="Chen H."/>
            <person name="Yin W.L."/>
            <person name="Huang T."/>
            <person name="Niu S.C."/>
            <person name="Liu Z.J."/>
        </authorList>
    </citation>
    <scope>NUCLEOTIDE SEQUENCE [LARGE SCALE GENOMIC DNA]</scope>
    <source>
        <strain evidence="7">Lindl</strain>
    </source>
</reference>
<name>A0AAV7G9H7_DENCH</name>
<keyword evidence="8" id="KW-1185">Reference proteome</keyword>
<protein>
    <submittedName>
        <fullName evidence="7">Uncharacterized protein</fullName>
    </submittedName>
</protein>
<dbReference type="PROSITE" id="PS51257">
    <property type="entry name" value="PROKAR_LIPOPROTEIN"/>
    <property type="match status" value="1"/>
</dbReference>